<dbReference type="GO" id="GO:0070181">
    <property type="term" value="F:small ribosomal subunit rRNA binding"/>
    <property type="evidence" value="ECO:0007669"/>
    <property type="project" value="TreeGrafter"/>
</dbReference>
<evidence type="ECO:0000313" key="9">
    <source>
        <dbReference type="EMBL" id="QOY86236.1"/>
    </source>
</evidence>
<dbReference type="InterPro" id="IPR036510">
    <property type="entry name" value="Ribosomal_bS20_sf"/>
</dbReference>
<keyword evidence="6 8" id="KW-0687">Ribonucleoprotein</keyword>
<dbReference type="FunFam" id="1.20.58.110:FF:000001">
    <property type="entry name" value="30S ribosomal protein S20"/>
    <property type="match status" value="1"/>
</dbReference>
<evidence type="ECO:0000256" key="2">
    <source>
        <dbReference type="ARBA" id="ARBA00007634"/>
    </source>
</evidence>
<name>A0A7S7NMC2_PALFE</name>
<evidence type="ECO:0000256" key="1">
    <source>
        <dbReference type="ARBA" id="ARBA00003134"/>
    </source>
</evidence>
<comment type="function">
    <text evidence="1 8">Binds directly to 16S ribosomal RNA.</text>
</comment>
<dbReference type="PANTHER" id="PTHR33398">
    <property type="entry name" value="30S RIBOSOMAL PROTEIN S20"/>
    <property type="match status" value="1"/>
</dbReference>
<organism evidence="9 10">
    <name type="scientific">Paludibaculum fermentans</name>
    <dbReference type="NCBI Taxonomy" id="1473598"/>
    <lineage>
        <taxon>Bacteria</taxon>
        <taxon>Pseudomonadati</taxon>
        <taxon>Acidobacteriota</taxon>
        <taxon>Terriglobia</taxon>
        <taxon>Bryobacterales</taxon>
        <taxon>Bryobacteraceae</taxon>
        <taxon>Paludibaculum</taxon>
    </lineage>
</organism>
<evidence type="ECO:0000256" key="4">
    <source>
        <dbReference type="ARBA" id="ARBA00022884"/>
    </source>
</evidence>
<evidence type="ECO:0000256" key="5">
    <source>
        <dbReference type="ARBA" id="ARBA00022980"/>
    </source>
</evidence>
<evidence type="ECO:0000256" key="8">
    <source>
        <dbReference type="HAMAP-Rule" id="MF_00500"/>
    </source>
</evidence>
<dbReference type="EMBL" id="CP063849">
    <property type="protein sequence ID" value="QOY86236.1"/>
    <property type="molecule type" value="Genomic_DNA"/>
</dbReference>
<dbReference type="RefSeq" id="WP_194447905.1">
    <property type="nucleotide sequence ID" value="NZ_CP063849.1"/>
</dbReference>
<dbReference type="GO" id="GO:0006412">
    <property type="term" value="P:translation"/>
    <property type="evidence" value="ECO:0007669"/>
    <property type="project" value="UniProtKB-UniRule"/>
</dbReference>
<accession>A0A7S7NMC2</accession>
<sequence length="93" mass="10626">MANHFSSLKRVRITERRTEVNRMRKSRLRHAIRAMRRAVEKKDVAAATALLPQTFSLVDRAAKWGIIKDNTASRYKSRLHNRLKSLTSAPAAA</sequence>
<dbReference type="GO" id="GO:0015935">
    <property type="term" value="C:small ribosomal subunit"/>
    <property type="evidence" value="ECO:0007669"/>
    <property type="project" value="TreeGrafter"/>
</dbReference>
<dbReference type="SUPFAM" id="SSF46992">
    <property type="entry name" value="Ribosomal protein S20"/>
    <property type="match status" value="1"/>
</dbReference>
<dbReference type="AlphaFoldDB" id="A0A7S7NMC2"/>
<keyword evidence="3 8" id="KW-0699">rRNA-binding</keyword>
<dbReference type="Gene3D" id="1.20.58.110">
    <property type="entry name" value="Ribosomal protein S20"/>
    <property type="match status" value="1"/>
</dbReference>
<dbReference type="PANTHER" id="PTHR33398:SF1">
    <property type="entry name" value="SMALL RIBOSOMAL SUBUNIT PROTEIN BS20C"/>
    <property type="match status" value="1"/>
</dbReference>
<comment type="similarity">
    <text evidence="2 8">Belongs to the bacterial ribosomal protein bS20 family.</text>
</comment>
<dbReference type="NCBIfam" id="TIGR00029">
    <property type="entry name" value="S20"/>
    <property type="match status" value="1"/>
</dbReference>
<dbReference type="Proteomes" id="UP000593892">
    <property type="component" value="Chromosome"/>
</dbReference>
<keyword evidence="5 8" id="KW-0689">Ribosomal protein</keyword>
<evidence type="ECO:0000313" key="10">
    <source>
        <dbReference type="Proteomes" id="UP000593892"/>
    </source>
</evidence>
<keyword evidence="4 8" id="KW-0694">RNA-binding</keyword>
<protein>
    <recommendedName>
        <fullName evidence="7 8">Small ribosomal subunit protein bS20</fullName>
    </recommendedName>
</protein>
<reference evidence="9 10" key="1">
    <citation type="submission" date="2020-10" db="EMBL/GenBank/DDBJ databases">
        <title>Complete genome sequence of Paludibaculum fermentans P105T, a facultatively anaerobic acidobacterium capable of dissimilatory Fe(III) reduction.</title>
        <authorList>
            <person name="Dedysh S.N."/>
            <person name="Beletsky A.V."/>
            <person name="Kulichevskaya I.S."/>
            <person name="Mardanov A.V."/>
            <person name="Ravin N.V."/>
        </authorList>
    </citation>
    <scope>NUCLEOTIDE SEQUENCE [LARGE SCALE GENOMIC DNA]</scope>
    <source>
        <strain evidence="9 10">P105</strain>
    </source>
</reference>
<keyword evidence="10" id="KW-1185">Reference proteome</keyword>
<proteinExistence type="inferred from homology"/>
<dbReference type="InterPro" id="IPR002583">
    <property type="entry name" value="Ribosomal_bS20"/>
</dbReference>
<dbReference type="GO" id="GO:0003735">
    <property type="term" value="F:structural constituent of ribosome"/>
    <property type="evidence" value="ECO:0007669"/>
    <property type="project" value="InterPro"/>
</dbReference>
<evidence type="ECO:0000256" key="7">
    <source>
        <dbReference type="ARBA" id="ARBA00035136"/>
    </source>
</evidence>
<evidence type="ECO:0000256" key="6">
    <source>
        <dbReference type="ARBA" id="ARBA00023274"/>
    </source>
</evidence>
<gene>
    <name evidence="8 9" type="primary">rpsT</name>
    <name evidence="9" type="ORF">IRI77_25965</name>
</gene>
<evidence type="ECO:0000256" key="3">
    <source>
        <dbReference type="ARBA" id="ARBA00022730"/>
    </source>
</evidence>
<dbReference type="KEGG" id="pfer:IRI77_25965"/>
<dbReference type="HAMAP" id="MF_00500">
    <property type="entry name" value="Ribosomal_bS20"/>
    <property type="match status" value="1"/>
</dbReference>
<dbReference type="Pfam" id="PF01649">
    <property type="entry name" value="Ribosomal_S20p"/>
    <property type="match status" value="1"/>
</dbReference>